<evidence type="ECO:0008006" key="4">
    <source>
        <dbReference type="Google" id="ProtNLM"/>
    </source>
</evidence>
<gene>
    <name evidence="2" type="ORF">ACFPYJ_05090</name>
</gene>
<sequence length="55" mass="6010">MSQMKKPTASSALWAAAAVLAVIRSKSTSRIEPSPKEWKDSTVPFQEEQTEISSS</sequence>
<evidence type="ECO:0000256" key="1">
    <source>
        <dbReference type="SAM" id="MobiDB-lite"/>
    </source>
</evidence>
<protein>
    <recommendedName>
        <fullName evidence="4">Secreted protein</fullName>
    </recommendedName>
</protein>
<dbReference type="Proteomes" id="UP001596047">
    <property type="component" value="Unassembled WGS sequence"/>
</dbReference>
<keyword evidence="3" id="KW-1185">Reference proteome</keyword>
<dbReference type="RefSeq" id="WP_379186965.1">
    <property type="nucleotide sequence ID" value="NZ_JBHSOW010000016.1"/>
</dbReference>
<accession>A0ABW0VRN5</accession>
<dbReference type="EMBL" id="JBHSOW010000016">
    <property type="protein sequence ID" value="MFC5648510.1"/>
    <property type="molecule type" value="Genomic_DNA"/>
</dbReference>
<evidence type="ECO:0000313" key="3">
    <source>
        <dbReference type="Proteomes" id="UP001596047"/>
    </source>
</evidence>
<organism evidence="2 3">
    <name type="scientific">Paenibacillus solisilvae</name>
    <dbReference type="NCBI Taxonomy" id="2486751"/>
    <lineage>
        <taxon>Bacteria</taxon>
        <taxon>Bacillati</taxon>
        <taxon>Bacillota</taxon>
        <taxon>Bacilli</taxon>
        <taxon>Bacillales</taxon>
        <taxon>Paenibacillaceae</taxon>
        <taxon>Paenibacillus</taxon>
    </lineage>
</organism>
<feature type="region of interest" description="Disordered" evidence="1">
    <location>
        <begin position="26"/>
        <end position="55"/>
    </location>
</feature>
<reference evidence="3" key="1">
    <citation type="journal article" date="2019" name="Int. J. Syst. Evol. Microbiol.">
        <title>The Global Catalogue of Microorganisms (GCM) 10K type strain sequencing project: providing services to taxonomists for standard genome sequencing and annotation.</title>
        <authorList>
            <consortium name="The Broad Institute Genomics Platform"/>
            <consortium name="The Broad Institute Genome Sequencing Center for Infectious Disease"/>
            <person name="Wu L."/>
            <person name="Ma J."/>
        </authorList>
    </citation>
    <scope>NUCLEOTIDE SEQUENCE [LARGE SCALE GENOMIC DNA]</scope>
    <source>
        <strain evidence="3">CGMCC 1.3240</strain>
    </source>
</reference>
<name>A0ABW0VRN5_9BACL</name>
<proteinExistence type="predicted"/>
<evidence type="ECO:0000313" key="2">
    <source>
        <dbReference type="EMBL" id="MFC5648510.1"/>
    </source>
</evidence>
<comment type="caution">
    <text evidence="2">The sequence shown here is derived from an EMBL/GenBank/DDBJ whole genome shotgun (WGS) entry which is preliminary data.</text>
</comment>